<reference evidence="2 3" key="1">
    <citation type="journal article" date="2024" name="Insects">
        <title>An Improved Chromosome-Level Genome Assembly of the Firefly Pyrocoelia pectoralis.</title>
        <authorList>
            <person name="Fu X."/>
            <person name="Meyer-Rochow V.B."/>
            <person name="Ballantyne L."/>
            <person name="Zhu X."/>
        </authorList>
    </citation>
    <scope>NUCLEOTIDE SEQUENCE [LARGE SCALE GENOMIC DNA]</scope>
    <source>
        <strain evidence="2">XCY_ONT2</strain>
    </source>
</reference>
<evidence type="ECO:0000313" key="2">
    <source>
        <dbReference type="EMBL" id="KAK5650193.1"/>
    </source>
</evidence>
<feature type="domain" description="Reverse transcriptase" evidence="1">
    <location>
        <begin position="1"/>
        <end position="102"/>
    </location>
</feature>
<comment type="caution">
    <text evidence="2">The sequence shown here is derived from an EMBL/GenBank/DDBJ whole genome shotgun (WGS) entry which is preliminary data.</text>
</comment>
<accession>A0AAN7VUY8</accession>
<name>A0AAN7VUY8_9COLE</name>
<dbReference type="Gene3D" id="3.40.1440.10">
    <property type="entry name" value="GIY-YIG endonuclease"/>
    <property type="match status" value="1"/>
</dbReference>
<evidence type="ECO:0000259" key="1">
    <source>
        <dbReference type="PROSITE" id="PS50878"/>
    </source>
</evidence>
<dbReference type="InterPro" id="IPR000477">
    <property type="entry name" value="RT_dom"/>
</dbReference>
<organism evidence="2 3">
    <name type="scientific">Pyrocoelia pectoralis</name>
    <dbReference type="NCBI Taxonomy" id="417401"/>
    <lineage>
        <taxon>Eukaryota</taxon>
        <taxon>Metazoa</taxon>
        <taxon>Ecdysozoa</taxon>
        <taxon>Arthropoda</taxon>
        <taxon>Hexapoda</taxon>
        <taxon>Insecta</taxon>
        <taxon>Pterygota</taxon>
        <taxon>Neoptera</taxon>
        <taxon>Endopterygota</taxon>
        <taxon>Coleoptera</taxon>
        <taxon>Polyphaga</taxon>
        <taxon>Elateriformia</taxon>
        <taxon>Elateroidea</taxon>
        <taxon>Lampyridae</taxon>
        <taxon>Lampyrinae</taxon>
        <taxon>Pyrocoelia</taxon>
    </lineage>
</organism>
<gene>
    <name evidence="2" type="ORF">RI129_001222</name>
</gene>
<dbReference type="Proteomes" id="UP001329430">
    <property type="component" value="Chromosome 1"/>
</dbReference>
<dbReference type="AlphaFoldDB" id="A0AAN7VUY8"/>
<dbReference type="Pfam" id="PF26215">
    <property type="entry name" value="HTH_animal"/>
    <property type="match status" value="1"/>
</dbReference>
<dbReference type="InterPro" id="IPR035901">
    <property type="entry name" value="GIY-YIG_endonuc_sf"/>
</dbReference>
<dbReference type="PANTHER" id="PTHR21301:SF10">
    <property type="entry name" value="REVERSE TRANSCRIPTASE DOMAIN-CONTAINING PROTEIN"/>
    <property type="match status" value="1"/>
</dbReference>
<keyword evidence="3" id="KW-1185">Reference proteome</keyword>
<dbReference type="PROSITE" id="PS50878">
    <property type="entry name" value="RT_POL"/>
    <property type="match status" value="1"/>
</dbReference>
<dbReference type="InterPro" id="IPR058912">
    <property type="entry name" value="HTH_animal"/>
</dbReference>
<sequence length="355" mass="41310">MYIQKTGLPMGNNLSPLLAEVFLSHLETQLIFKNDFITHKFLYYKRYVDDIFIIFKGSDVDLQTSFEFFNSLHPNIKFTFEKETNKTLNFLDLSITRIHKSLKINVYRKPTTTDHVIPFSSFHPLSHKMAAFRFFLNRLYSLPLNQIDFNHELNLIHRIAYNNGYPYNSILKLQNKINFSHAIRSFTALTPIVPEPKVHFSLPYIGPASHQFQNILNKYNINISFSSKDNLKSCLVHTKDPINAIDKSGVYKLNCKDCEAFYIGQTGRKFSYRISEHLSFLKPKYSNSKSSFANHLMNENHTCNPDGDIEILHTCSKSTKLNLLEIKEIVRHHNKNPHSSLNEVVNFNKNLLFLN</sequence>
<dbReference type="PANTHER" id="PTHR21301">
    <property type="entry name" value="REVERSE TRANSCRIPTASE"/>
    <property type="match status" value="1"/>
</dbReference>
<protein>
    <recommendedName>
        <fullName evidence="1">Reverse transcriptase domain-containing protein</fullName>
    </recommendedName>
</protein>
<dbReference type="EMBL" id="JAVRBK010000001">
    <property type="protein sequence ID" value="KAK5650193.1"/>
    <property type="molecule type" value="Genomic_DNA"/>
</dbReference>
<proteinExistence type="predicted"/>
<evidence type="ECO:0000313" key="3">
    <source>
        <dbReference type="Proteomes" id="UP001329430"/>
    </source>
</evidence>